<dbReference type="AlphaFoldDB" id="A0A5N6RBI6"/>
<proteinExistence type="predicted"/>
<dbReference type="OrthoDB" id="785439at2759"/>
<evidence type="ECO:0000313" key="3">
    <source>
        <dbReference type="Proteomes" id="UP000327013"/>
    </source>
</evidence>
<dbReference type="PANTHER" id="PTHR35719:SF2">
    <property type="entry name" value="ABC TRANSMEMBRANE TYPE-1 DOMAIN-CONTAINING PROTEIN"/>
    <property type="match status" value="1"/>
</dbReference>
<feature type="compositionally biased region" description="Basic residues" evidence="1">
    <location>
        <begin position="156"/>
        <end position="167"/>
    </location>
</feature>
<evidence type="ECO:0000313" key="2">
    <source>
        <dbReference type="EMBL" id="KAE8076159.1"/>
    </source>
</evidence>
<sequence length="278" mass="31595">MEEKKLEDVAKWKPSSSHTTPAPFSRILDLLIAIQRYPKTLIRPLFLAARSLPEFGFGGSRGRKKKKKKEKRRWWYDESSSSPEMEEGSGGIFEEVIDSFWILKVFRSYGWTLPPIIISWLLASGPKAVLMALVLPLGQSVVSLAFEKLWGRKRSRPKRKSRMRRKPSTSTVSSVETEAEEQDESQETRKGKMGYQSWVAGNDGPVSNGGQDATNFGGWDDLDRSGFAWRAYRMTGGSRQTTTEKGKLSRRERKSDTPLLLRLLIAVFPFLGSWTKML</sequence>
<name>A0A5N6RBI6_9ROSI</name>
<keyword evidence="3" id="KW-1185">Reference proteome</keyword>
<feature type="region of interest" description="Disordered" evidence="1">
    <location>
        <begin position="156"/>
        <end position="196"/>
    </location>
</feature>
<protein>
    <submittedName>
        <fullName evidence="2">Uncharacterized protein</fullName>
    </submittedName>
</protein>
<dbReference type="EMBL" id="CM017326">
    <property type="protein sequence ID" value="KAE8076159.1"/>
    <property type="molecule type" value="Genomic_DNA"/>
</dbReference>
<organism evidence="2 3">
    <name type="scientific">Carpinus fangiana</name>
    <dbReference type="NCBI Taxonomy" id="176857"/>
    <lineage>
        <taxon>Eukaryota</taxon>
        <taxon>Viridiplantae</taxon>
        <taxon>Streptophyta</taxon>
        <taxon>Embryophyta</taxon>
        <taxon>Tracheophyta</taxon>
        <taxon>Spermatophyta</taxon>
        <taxon>Magnoliopsida</taxon>
        <taxon>eudicotyledons</taxon>
        <taxon>Gunneridae</taxon>
        <taxon>Pentapetalae</taxon>
        <taxon>rosids</taxon>
        <taxon>fabids</taxon>
        <taxon>Fagales</taxon>
        <taxon>Betulaceae</taxon>
        <taxon>Carpinus</taxon>
    </lineage>
</organism>
<dbReference type="PANTHER" id="PTHR35719">
    <property type="entry name" value="OS01G0680600 PROTEIN"/>
    <property type="match status" value="1"/>
</dbReference>
<dbReference type="Proteomes" id="UP000327013">
    <property type="component" value="Chromosome 6"/>
</dbReference>
<evidence type="ECO:0000256" key="1">
    <source>
        <dbReference type="SAM" id="MobiDB-lite"/>
    </source>
</evidence>
<accession>A0A5N6RBI6</accession>
<reference evidence="2 3" key="1">
    <citation type="submission" date="2019-06" db="EMBL/GenBank/DDBJ databases">
        <title>A chromosomal-level reference genome of Carpinus fangiana (Coryloideae, Betulaceae).</title>
        <authorList>
            <person name="Yang X."/>
            <person name="Wang Z."/>
            <person name="Zhang L."/>
            <person name="Hao G."/>
            <person name="Liu J."/>
            <person name="Yang Y."/>
        </authorList>
    </citation>
    <scope>NUCLEOTIDE SEQUENCE [LARGE SCALE GENOMIC DNA]</scope>
    <source>
        <strain evidence="2">Cfa_2016G</strain>
        <tissue evidence="2">Leaf</tissue>
    </source>
</reference>
<gene>
    <name evidence="2" type="ORF">FH972_014824</name>
</gene>